<feature type="compositionally biased region" description="Basic and acidic residues" evidence="3">
    <location>
        <begin position="16"/>
        <end position="34"/>
    </location>
</feature>
<evidence type="ECO:0000313" key="5">
    <source>
        <dbReference type="EMBL" id="KAK3285911.1"/>
    </source>
</evidence>
<evidence type="ECO:0000313" key="6">
    <source>
        <dbReference type="Proteomes" id="UP001190700"/>
    </source>
</evidence>
<organism evidence="5 6">
    <name type="scientific">Cymbomonas tetramitiformis</name>
    <dbReference type="NCBI Taxonomy" id="36881"/>
    <lineage>
        <taxon>Eukaryota</taxon>
        <taxon>Viridiplantae</taxon>
        <taxon>Chlorophyta</taxon>
        <taxon>Pyramimonadophyceae</taxon>
        <taxon>Pyramimonadales</taxon>
        <taxon>Pyramimonadaceae</taxon>
        <taxon>Cymbomonas</taxon>
    </lineage>
</organism>
<dbReference type="SMART" id="SM00557">
    <property type="entry name" value="IG_FLMN"/>
    <property type="match status" value="1"/>
</dbReference>
<dbReference type="InterPro" id="IPR013783">
    <property type="entry name" value="Ig-like_fold"/>
</dbReference>
<dbReference type="InterPro" id="IPR044801">
    <property type="entry name" value="Filamin"/>
</dbReference>
<keyword evidence="1" id="KW-0677">Repeat</keyword>
<evidence type="ECO:0000256" key="1">
    <source>
        <dbReference type="ARBA" id="ARBA00022737"/>
    </source>
</evidence>
<evidence type="ECO:0000256" key="3">
    <source>
        <dbReference type="SAM" id="MobiDB-lite"/>
    </source>
</evidence>
<feature type="repeat" description="Filamin" evidence="2">
    <location>
        <begin position="53"/>
        <end position="155"/>
    </location>
</feature>
<keyword evidence="4" id="KW-1133">Transmembrane helix</keyword>
<feature type="region of interest" description="Disordered" evidence="3">
    <location>
        <begin position="1"/>
        <end position="61"/>
    </location>
</feature>
<accession>A0AAE0GXG9</accession>
<dbReference type="GO" id="GO:0030036">
    <property type="term" value="P:actin cytoskeleton organization"/>
    <property type="evidence" value="ECO:0007669"/>
    <property type="project" value="InterPro"/>
</dbReference>
<dbReference type="Gene3D" id="2.60.40.10">
    <property type="entry name" value="Immunoglobulins"/>
    <property type="match status" value="1"/>
</dbReference>
<name>A0AAE0GXG9_9CHLO</name>
<dbReference type="GO" id="GO:0051015">
    <property type="term" value="F:actin filament binding"/>
    <property type="evidence" value="ECO:0007669"/>
    <property type="project" value="InterPro"/>
</dbReference>
<evidence type="ECO:0000256" key="2">
    <source>
        <dbReference type="PROSITE-ProRule" id="PRU00087"/>
    </source>
</evidence>
<dbReference type="Pfam" id="PF00630">
    <property type="entry name" value="Filamin"/>
    <property type="match status" value="1"/>
</dbReference>
<sequence length="686" mass="71175">MTSQDLTAPGSAAPSEDAKPEEATEETKNAQEEKPDSDDDSDDGVLKPIAPPVGPLDPSKCTAVGSGVGGGAANSLASFVVQSNDANARKVRDGGATVTVLITPKSDGENIEGTVRDNGDGSYSCQYTVPNRGDYTVDVEMNGTAIQGSPFPVFFSAPTGPPPGQTPAELAKKALENIAKGGLAGLGSTAATQVPGSVGFGALAASTGPLAGLGALAGMPGFGGMAGLAGIPGLGMMPGMGMGMGLPGFASAPGMPGMSAGVGSGGAPNAAVLNPLLQAGLLGAGGGGLPGGLSALLSGDAGANPAVGLQMQQIQIMQQQQQLQMKQQLEARYAATAAANAAQAAADTAAKQSAKRLAELNARLGVHRRNVAAVPRHLAAVRHLREGSIHRLPDIRGHHILTEIMRHATEVAVAVTVTMAVTIHMTDAATVTVTTLANVAEIANLSGSGSENVIVRGNVRENATANVGTGTEAATGTMSGDDAAPFQEALQNAKNLTESPPRSPKRRRRRKNESGISAQPRAPFLPRGAPLPSVPREVRRPAVTTTTALPLPVAKTPAARSARLILRMILSGLQRMDLMNLKKRRQGEREGTTTTNKGMRTWRRRMYSRTQRRTKTMRTERTVGNNKGVSVAQMRGFQCNGDVSAPRPLDLFLQFMKVCLLFCLVHHIYIHFLLTAICLSKKLLQQ</sequence>
<reference evidence="5 6" key="1">
    <citation type="journal article" date="2015" name="Genome Biol. Evol.">
        <title>Comparative Genomics of a Bacterivorous Green Alga Reveals Evolutionary Causalities and Consequences of Phago-Mixotrophic Mode of Nutrition.</title>
        <authorList>
            <person name="Burns J.A."/>
            <person name="Paasch A."/>
            <person name="Narechania A."/>
            <person name="Kim E."/>
        </authorList>
    </citation>
    <scope>NUCLEOTIDE SEQUENCE [LARGE SCALE GENOMIC DNA]</scope>
    <source>
        <strain evidence="5 6">PLY_AMNH</strain>
    </source>
</reference>
<feature type="region of interest" description="Disordered" evidence="3">
    <location>
        <begin position="492"/>
        <end position="535"/>
    </location>
</feature>
<dbReference type="SUPFAM" id="SSF81296">
    <property type="entry name" value="E set domains"/>
    <property type="match status" value="1"/>
</dbReference>
<dbReference type="PANTHER" id="PTHR38537">
    <property type="entry name" value="JITTERBUG, ISOFORM N"/>
    <property type="match status" value="1"/>
</dbReference>
<dbReference type="InterPro" id="IPR014756">
    <property type="entry name" value="Ig_E-set"/>
</dbReference>
<keyword evidence="4" id="KW-0472">Membrane</keyword>
<protein>
    <submittedName>
        <fullName evidence="5">Uncharacterized protein</fullName>
    </submittedName>
</protein>
<comment type="caution">
    <text evidence="5">The sequence shown here is derived from an EMBL/GenBank/DDBJ whole genome shotgun (WGS) entry which is preliminary data.</text>
</comment>
<dbReference type="Proteomes" id="UP001190700">
    <property type="component" value="Unassembled WGS sequence"/>
</dbReference>
<dbReference type="InterPro" id="IPR001298">
    <property type="entry name" value="Filamin/ABP280_rpt"/>
</dbReference>
<proteinExistence type="predicted"/>
<dbReference type="PANTHER" id="PTHR38537:SF8">
    <property type="entry name" value="FILAMIN-A"/>
    <property type="match status" value="1"/>
</dbReference>
<gene>
    <name evidence="5" type="ORF">CYMTET_6500</name>
</gene>
<dbReference type="AlphaFoldDB" id="A0AAE0GXG9"/>
<dbReference type="EMBL" id="LGRX02001577">
    <property type="protein sequence ID" value="KAK3285911.1"/>
    <property type="molecule type" value="Genomic_DNA"/>
</dbReference>
<dbReference type="PROSITE" id="PS50194">
    <property type="entry name" value="FILAMIN_REPEAT"/>
    <property type="match status" value="1"/>
</dbReference>
<keyword evidence="4" id="KW-0812">Transmembrane</keyword>
<feature type="transmembrane region" description="Helical" evidence="4">
    <location>
        <begin position="655"/>
        <end position="679"/>
    </location>
</feature>
<keyword evidence="6" id="KW-1185">Reference proteome</keyword>
<dbReference type="InterPro" id="IPR017868">
    <property type="entry name" value="Filamin/ABP280_repeat-like"/>
</dbReference>
<evidence type="ECO:0000256" key="4">
    <source>
        <dbReference type="SAM" id="Phobius"/>
    </source>
</evidence>